<comment type="caution">
    <text evidence="1">The sequence shown here is derived from an EMBL/GenBank/DDBJ whole genome shotgun (WGS) entry which is preliminary data.</text>
</comment>
<reference evidence="1 2" key="1">
    <citation type="submission" date="2023-03" db="EMBL/GenBank/DDBJ databases">
        <title>High recombination rates correlate with genetic variation in Cardiocondyla obscurior ants.</title>
        <authorList>
            <person name="Errbii M."/>
        </authorList>
    </citation>
    <scope>NUCLEOTIDE SEQUENCE [LARGE SCALE GENOMIC DNA]</scope>
    <source>
        <strain evidence="1">Alpha-2009</strain>
        <tissue evidence="1">Whole body</tissue>
    </source>
</reference>
<gene>
    <name evidence="1" type="ORF">PUN28_018438</name>
</gene>
<name>A0AAW2EG16_9HYME</name>
<evidence type="ECO:0000313" key="2">
    <source>
        <dbReference type="Proteomes" id="UP001430953"/>
    </source>
</evidence>
<dbReference type="EMBL" id="JADYXP020000023">
    <property type="protein sequence ID" value="KAL0101885.1"/>
    <property type="molecule type" value="Genomic_DNA"/>
</dbReference>
<dbReference type="Proteomes" id="UP001430953">
    <property type="component" value="Unassembled WGS sequence"/>
</dbReference>
<proteinExistence type="predicted"/>
<sequence length="94" mass="10913">MDASEAFHEERQELVSIIGLNLRLDVIIQVVMEDKEKWEAFATFCEKVMLRKENDERIRRGEVTVVPSHTDGDDNQSLSLDRSTRLIKHLMATQ</sequence>
<dbReference type="AlphaFoldDB" id="A0AAW2EG16"/>
<evidence type="ECO:0000313" key="1">
    <source>
        <dbReference type="EMBL" id="KAL0101885.1"/>
    </source>
</evidence>
<keyword evidence="2" id="KW-1185">Reference proteome</keyword>
<protein>
    <submittedName>
        <fullName evidence="1">Uncharacterized protein</fullName>
    </submittedName>
</protein>
<organism evidence="1 2">
    <name type="scientific">Cardiocondyla obscurior</name>
    <dbReference type="NCBI Taxonomy" id="286306"/>
    <lineage>
        <taxon>Eukaryota</taxon>
        <taxon>Metazoa</taxon>
        <taxon>Ecdysozoa</taxon>
        <taxon>Arthropoda</taxon>
        <taxon>Hexapoda</taxon>
        <taxon>Insecta</taxon>
        <taxon>Pterygota</taxon>
        <taxon>Neoptera</taxon>
        <taxon>Endopterygota</taxon>
        <taxon>Hymenoptera</taxon>
        <taxon>Apocrita</taxon>
        <taxon>Aculeata</taxon>
        <taxon>Formicoidea</taxon>
        <taxon>Formicidae</taxon>
        <taxon>Myrmicinae</taxon>
        <taxon>Cardiocondyla</taxon>
    </lineage>
</organism>
<accession>A0AAW2EG16</accession>